<feature type="transmembrane region" description="Helical" evidence="6">
    <location>
        <begin position="163"/>
        <end position="191"/>
    </location>
</feature>
<evidence type="ECO:0000313" key="8">
    <source>
        <dbReference type="Proteomes" id="UP001204015"/>
    </source>
</evidence>
<feature type="transmembrane region" description="Helical" evidence="6">
    <location>
        <begin position="235"/>
        <end position="256"/>
    </location>
</feature>
<proteinExistence type="predicted"/>
<dbReference type="PANTHER" id="PTHR30213:SF0">
    <property type="entry name" value="UPF0761 MEMBRANE PROTEIN YIHY"/>
    <property type="match status" value="1"/>
</dbReference>
<keyword evidence="3 6" id="KW-0812">Transmembrane</keyword>
<accession>A0ABT1BVN0</accession>
<organism evidence="7 8">
    <name type="scientific">Segatella cerevisiae</name>
    <dbReference type="NCBI Taxonomy" id="2053716"/>
    <lineage>
        <taxon>Bacteria</taxon>
        <taxon>Pseudomonadati</taxon>
        <taxon>Bacteroidota</taxon>
        <taxon>Bacteroidia</taxon>
        <taxon>Bacteroidales</taxon>
        <taxon>Prevotellaceae</taxon>
        <taxon>Segatella</taxon>
    </lineage>
</organism>
<keyword evidence="2" id="KW-1003">Cell membrane</keyword>
<keyword evidence="5 6" id="KW-0472">Membrane</keyword>
<evidence type="ECO:0000256" key="6">
    <source>
        <dbReference type="SAM" id="Phobius"/>
    </source>
</evidence>
<name>A0ABT1BVN0_9BACT</name>
<dbReference type="NCBIfam" id="TIGR00765">
    <property type="entry name" value="yihY_not_rbn"/>
    <property type="match status" value="1"/>
</dbReference>
<feature type="transmembrane region" description="Helical" evidence="6">
    <location>
        <begin position="211"/>
        <end position="228"/>
    </location>
</feature>
<dbReference type="Pfam" id="PF03631">
    <property type="entry name" value="Virul_fac_BrkB"/>
    <property type="match status" value="1"/>
</dbReference>
<evidence type="ECO:0000313" key="7">
    <source>
        <dbReference type="EMBL" id="MCO6024865.1"/>
    </source>
</evidence>
<evidence type="ECO:0000256" key="3">
    <source>
        <dbReference type="ARBA" id="ARBA00022692"/>
    </source>
</evidence>
<evidence type="ECO:0000256" key="2">
    <source>
        <dbReference type="ARBA" id="ARBA00022475"/>
    </source>
</evidence>
<evidence type="ECO:0000256" key="1">
    <source>
        <dbReference type="ARBA" id="ARBA00004651"/>
    </source>
</evidence>
<feature type="transmembrane region" description="Helical" evidence="6">
    <location>
        <begin position="123"/>
        <end position="143"/>
    </location>
</feature>
<feature type="transmembrane region" description="Helical" evidence="6">
    <location>
        <begin position="268"/>
        <end position="291"/>
    </location>
</feature>
<dbReference type="RefSeq" id="WP_252760228.1">
    <property type="nucleotide sequence ID" value="NZ_JAMXLY010000007.1"/>
</dbReference>
<reference evidence="7 8" key="1">
    <citation type="submission" date="2022-06" db="EMBL/GenBank/DDBJ databases">
        <title>A taxonomic note on the genus Prevotella: Description of four novel genera and emended description of the genera Hallella and Xylanibacter.</title>
        <authorList>
            <person name="Hitch T.C.A."/>
        </authorList>
    </citation>
    <scope>NUCLEOTIDE SEQUENCE [LARGE SCALE GENOMIC DNA]</scope>
    <source>
        <strain evidence="7 8">DSM 100619</strain>
    </source>
</reference>
<dbReference type="EMBL" id="JAMXLY010000007">
    <property type="protein sequence ID" value="MCO6024865.1"/>
    <property type="molecule type" value="Genomic_DNA"/>
</dbReference>
<dbReference type="InterPro" id="IPR017039">
    <property type="entry name" value="Virul_fac_BrkB"/>
</dbReference>
<protein>
    <submittedName>
        <fullName evidence="7">YihY/virulence factor BrkB family protein</fullName>
    </submittedName>
</protein>
<comment type="subcellular location">
    <subcellularLocation>
        <location evidence="1">Cell membrane</location>
        <topology evidence="1">Multi-pass membrane protein</topology>
    </subcellularLocation>
</comment>
<dbReference type="Proteomes" id="UP001204015">
    <property type="component" value="Unassembled WGS sequence"/>
</dbReference>
<comment type="caution">
    <text evidence="7">The sequence shown here is derived from an EMBL/GenBank/DDBJ whole genome shotgun (WGS) entry which is preliminary data.</text>
</comment>
<keyword evidence="4 6" id="KW-1133">Transmembrane helix</keyword>
<sequence>MKNYFSAFRRAKIKHFFEIGIWRVKVDQLSTWRRIALFLTRRLYLSIRFFIARGHIDYATQLAFSTLLALVPVFAFVFAIGRGFGFNVFIEQWCREVLSSQPQVANSIIHLANSYIAYTNTGIFIGVGLVLMLYSILSLIYNIEHVFDSIWQVKKKRSWSEILLDYTGLLFMVPVIIIVVSGLSVVLYANVDKLQHIVLLGTVVWLFVQKIVPWLLMTFIFTIIFVYMPNTKVQVLKALGPGMLASASMLILQYFYVHYQALLTSYNIIYGSLAALPLFLIWLQVSWYICLFCTELCYINQNVSMYEFLLETRNISHNNRMFMSLMIMSQICRRQKKNKEALTARQLKELTGFPLRIVTDILKNLCETGLAIESYNADQTRVTYFPYGDSGHLTVGQMVDKLESFPHDTYHNLQFNFEKDKNSDTLHRIFDIRRNYLRQLKDIPVNEVIL</sequence>
<keyword evidence="8" id="KW-1185">Reference proteome</keyword>
<gene>
    <name evidence="7" type="ORF">NG821_03225</name>
</gene>
<evidence type="ECO:0000256" key="4">
    <source>
        <dbReference type="ARBA" id="ARBA00022989"/>
    </source>
</evidence>
<feature type="transmembrane region" description="Helical" evidence="6">
    <location>
        <begin position="58"/>
        <end position="80"/>
    </location>
</feature>
<dbReference type="PANTHER" id="PTHR30213">
    <property type="entry name" value="INNER MEMBRANE PROTEIN YHJD"/>
    <property type="match status" value="1"/>
</dbReference>
<evidence type="ECO:0000256" key="5">
    <source>
        <dbReference type="ARBA" id="ARBA00023136"/>
    </source>
</evidence>